<dbReference type="InterPro" id="IPR005754">
    <property type="entry name" value="Sortase"/>
</dbReference>
<dbReference type="Gene3D" id="2.40.260.10">
    <property type="entry name" value="Sortase"/>
    <property type="match status" value="1"/>
</dbReference>
<evidence type="ECO:0000313" key="4">
    <source>
        <dbReference type="Proteomes" id="UP000192520"/>
    </source>
</evidence>
<name>A0A1W9P010_UNCC3</name>
<dbReference type="InterPro" id="IPR023365">
    <property type="entry name" value="Sortase_dom-sf"/>
</dbReference>
<keyword evidence="2" id="KW-0812">Transmembrane</keyword>
<protein>
    <recommendedName>
        <fullName evidence="5">Sortase</fullName>
    </recommendedName>
</protein>
<gene>
    <name evidence="3" type="ORF">B5M47_00140</name>
</gene>
<sequence length="222" mass="24769">MPLALFPAVKLLKISLVIFIVLLVSYSAVFWLRQPSRVYESYEKATSILGIKEEAEVSQPDIIPVSKDFSLVIPKIKVNVPVIANVDGGNPREYLWRVTQGVAHFKHREFTNVIVDGALPGEKGNIFLFGHSQIPGGDTGEYKGVFNNLHKLTTGDRIVVVYQGQSYHYQVVEGKVVSKKALEYLAPTEEEVLTLMTCWPLGLDVNRYIVRAQRVARAAGNE</sequence>
<dbReference type="AlphaFoldDB" id="A0A1W9P010"/>
<dbReference type="STRING" id="1968527.B5M47_00140"/>
<dbReference type="GO" id="GO:0016787">
    <property type="term" value="F:hydrolase activity"/>
    <property type="evidence" value="ECO:0007669"/>
    <property type="project" value="UniProtKB-KW"/>
</dbReference>
<organism evidence="3 4">
    <name type="scientific">candidate division CPR3 bacterium 4484_211</name>
    <dbReference type="NCBI Taxonomy" id="1968527"/>
    <lineage>
        <taxon>Bacteria</taxon>
        <taxon>Bacteria division CPR3</taxon>
    </lineage>
</organism>
<dbReference type="EMBL" id="MZGJ01000001">
    <property type="protein sequence ID" value="OQX51592.1"/>
    <property type="molecule type" value="Genomic_DNA"/>
</dbReference>
<dbReference type="Proteomes" id="UP000192520">
    <property type="component" value="Unassembled WGS sequence"/>
</dbReference>
<keyword evidence="2" id="KW-0472">Membrane</keyword>
<proteinExistence type="predicted"/>
<evidence type="ECO:0000256" key="1">
    <source>
        <dbReference type="ARBA" id="ARBA00022801"/>
    </source>
</evidence>
<dbReference type="NCBIfam" id="TIGR01076">
    <property type="entry name" value="sortase_fam"/>
    <property type="match status" value="1"/>
</dbReference>
<evidence type="ECO:0000256" key="2">
    <source>
        <dbReference type="SAM" id="Phobius"/>
    </source>
</evidence>
<reference evidence="4" key="1">
    <citation type="submission" date="2017-03" db="EMBL/GenBank/DDBJ databases">
        <title>Novel pathways for hydrocarbon cycling and metabolic interdependencies in hydrothermal sediment communities.</title>
        <authorList>
            <person name="Dombrowski N."/>
            <person name="Seitz K."/>
            <person name="Teske A."/>
            <person name="Baker B."/>
        </authorList>
    </citation>
    <scope>NUCLEOTIDE SEQUENCE [LARGE SCALE GENOMIC DNA]</scope>
</reference>
<dbReference type="SUPFAM" id="SSF63817">
    <property type="entry name" value="Sortase"/>
    <property type="match status" value="1"/>
</dbReference>
<dbReference type="Pfam" id="PF04203">
    <property type="entry name" value="Sortase"/>
    <property type="match status" value="1"/>
</dbReference>
<evidence type="ECO:0000313" key="3">
    <source>
        <dbReference type="EMBL" id="OQX51592.1"/>
    </source>
</evidence>
<keyword evidence="2" id="KW-1133">Transmembrane helix</keyword>
<comment type="caution">
    <text evidence="3">The sequence shown here is derived from an EMBL/GenBank/DDBJ whole genome shotgun (WGS) entry which is preliminary data.</text>
</comment>
<accession>A0A1W9P010</accession>
<evidence type="ECO:0008006" key="5">
    <source>
        <dbReference type="Google" id="ProtNLM"/>
    </source>
</evidence>
<feature type="transmembrane region" description="Helical" evidence="2">
    <location>
        <begin position="12"/>
        <end position="32"/>
    </location>
</feature>
<keyword evidence="1" id="KW-0378">Hydrolase</keyword>